<protein>
    <submittedName>
        <fullName evidence="1">Uncharacterized protein</fullName>
    </submittedName>
</protein>
<evidence type="ECO:0000313" key="1">
    <source>
        <dbReference type="EMBL" id="KAK7685589.1"/>
    </source>
</evidence>
<comment type="caution">
    <text evidence="1">The sequence shown here is derived from an EMBL/GenBank/DDBJ whole genome shotgun (WGS) entry which is preliminary data.</text>
</comment>
<accession>A0AAW0G1N4</accession>
<dbReference type="EMBL" id="JASBNA010000020">
    <property type="protein sequence ID" value="KAK7685589.1"/>
    <property type="molecule type" value="Genomic_DNA"/>
</dbReference>
<sequence>MTLLLQYRLVLSGDSLTLFVELLLLVSWQYMEFLKWFEDVCGLFYSEVGLLHCSVPCNASLFITSSSPSGSRTMTIQMDMQSIELTGVFSMSMSSSTSDRLDRTNISFIAQSQSLRYNSKDIQQHSSHQWTTTVLHNLSAETRI</sequence>
<gene>
    <name evidence="1" type="ORF">QCA50_011456</name>
</gene>
<organism evidence="1 2">
    <name type="scientific">Cerrena zonata</name>
    <dbReference type="NCBI Taxonomy" id="2478898"/>
    <lineage>
        <taxon>Eukaryota</taxon>
        <taxon>Fungi</taxon>
        <taxon>Dikarya</taxon>
        <taxon>Basidiomycota</taxon>
        <taxon>Agaricomycotina</taxon>
        <taxon>Agaricomycetes</taxon>
        <taxon>Polyporales</taxon>
        <taxon>Cerrenaceae</taxon>
        <taxon>Cerrena</taxon>
    </lineage>
</organism>
<keyword evidence="2" id="KW-1185">Reference proteome</keyword>
<evidence type="ECO:0000313" key="2">
    <source>
        <dbReference type="Proteomes" id="UP001385951"/>
    </source>
</evidence>
<proteinExistence type="predicted"/>
<name>A0AAW0G1N4_9APHY</name>
<reference evidence="1 2" key="1">
    <citation type="submission" date="2022-09" db="EMBL/GenBank/DDBJ databases">
        <authorList>
            <person name="Palmer J.M."/>
        </authorList>
    </citation>
    <scope>NUCLEOTIDE SEQUENCE [LARGE SCALE GENOMIC DNA]</scope>
    <source>
        <strain evidence="1 2">DSM 7382</strain>
    </source>
</reference>
<dbReference type="Proteomes" id="UP001385951">
    <property type="component" value="Unassembled WGS sequence"/>
</dbReference>
<dbReference type="AlphaFoldDB" id="A0AAW0G1N4"/>